<organism evidence="5 6">
    <name type="scientific">Carex littledalei</name>
    <dbReference type="NCBI Taxonomy" id="544730"/>
    <lineage>
        <taxon>Eukaryota</taxon>
        <taxon>Viridiplantae</taxon>
        <taxon>Streptophyta</taxon>
        <taxon>Embryophyta</taxon>
        <taxon>Tracheophyta</taxon>
        <taxon>Spermatophyta</taxon>
        <taxon>Magnoliopsida</taxon>
        <taxon>Liliopsida</taxon>
        <taxon>Poales</taxon>
        <taxon>Cyperaceae</taxon>
        <taxon>Cyperoideae</taxon>
        <taxon>Cariceae</taxon>
        <taxon>Carex</taxon>
        <taxon>Carex subgen. Euthyceras</taxon>
    </lineage>
</organism>
<feature type="transmembrane region" description="Helical" evidence="4">
    <location>
        <begin position="83"/>
        <end position="106"/>
    </location>
</feature>
<keyword evidence="6" id="KW-1185">Reference proteome</keyword>
<evidence type="ECO:0000256" key="1">
    <source>
        <dbReference type="ARBA" id="ARBA00004370"/>
    </source>
</evidence>
<dbReference type="PANTHER" id="PTHR31234">
    <property type="entry name" value="LATE EMBRYOGENESIS ABUNDANT (LEA) HYDROXYPROLINE-RICH GLYCOPROTEIN FAMILY"/>
    <property type="match status" value="1"/>
</dbReference>
<comment type="subcellular location">
    <subcellularLocation>
        <location evidence="1">Membrane</location>
    </subcellularLocation>
</comment>
<dbReference type="PANTHER" id="PTHR31234:SF2">
    <property type="entry name" value="OS05G0199100 PROTEIN"/>
    <property type="match status" value="1"/>
</dbReference>
<dbReference type="GO" id="GO:0098542">
    <property type="term" value="P:defense response to other organism"/>
    <property type="evidence" value="ECO:0007669"/>
    <property type="project" value="InterPro"/>
</dbReference>
<accession>A0A833QIM4</accession>
<dbReference type="GO" id="GO:0005886">
    <property type="term" value="C:plasma membrane"/>
    <property type="evidence" value="ECO:0007669"/>
    <property type="project" value="TreeGrafter"/>
</dbReference>
<protein>
    <submittedName>
        <fullName evidence="5">Late embryogenesis abundant protein</fullName>
    </submittedName>
</protein>
<keyword evidence="2 4" id="KW-0472">Membrane</keyword>
<proteinExistence type="predicted"/>
<feature type="compositionally biased region" description="Polar residues" evidence="3">
    <location>
        <begin position="1"/>
        <end position="11"/>
    </location>
</feature>
<evidence type="ECO:0000256" key="3">
    <source>
        <dbReference type="SAM" id="MobiDB-lite"/>
    </source>
</evidence>
<dbReference type="AlphaFoldDB" id="A0A833QIM4"/>
<comment type="caution">
    <text evidence="5">The sequence shown here is derived from an EMBL/GenBank/DDBJ whole genome shotgun (WGS) entry which is preliminary data.</text>
</comment>
<evidence type="ECO:0000313" key="5">
    <source>
        <dbReference type="EMBL" id="KAF3327250.1"/>
    </source>
</evidence>
<dbReference type="InterPro" id="IPR044839">
    <property type="entry name" value="NDR1-like"/>
</dbReference>
<keyword evidence="4" id="KW-0812">Transmembrane</keyword>
<dbReference type="EMBL" id="SWLB01000017">
    <property type="protein sequence ID" value="KAF3327250.1"/>
    <property type="molecule type" value="Genomic_DNA"/>
</dbReference>
<feature type="region of interest" description="Disordered" evidence="3">
    <location>
        <begin position="1"/>
        <end position="27"/>
    </location>
</feature>
<gene>
    <name evidence="5" type="ORF">FCM35_KLT07368</name>
</gene>
<evidence type="ECO:0000256" key="4">
    <source>
        <dbReference type="SAM" id="Phobius"/>
    </source>
</evidence>
<dbReference type="OrthoDB" id="1849707at2759"/>
<keyword evidence="4" id="KW-1133">Transmembrane helix</keyword>
<reference evidence="5" key="1">
    <citation type="submission" date="2020-01" db="EMBL/GenBank/DDBJ databases">
        <title>Genome sequence of Kobresia littledalei, the first chromosome-level genome in the family Cyperaceae.</title>
        <authorList>
            <person name="Qu G."/>
        </authorList>
    </citation>
    <scope>NUCLEOTIDE SEQUENCE</scope>
    <source>
        <strain evidence="5">C.B.Clarke</strain>
        <tissue evidence="5">Leaf</tissue>
    </source>
</reference>
<dbReference type="Proteomes" id="UP000623129">
    <property type="component" value="Unassembled WGS sequence"/>
</dbReference>
<name>A0A833QIM4_9POAL</name>
<sequence length="270" mass="30271">MADPIKSSQKTKQTHPLPPLPSLPDYASSRTFGNSSFSDNPQVYMLQIPRDHVLKVPSNESKQQYKRYTYKPIQRHRHSFCRCLCASICLLVLILIAIGCVVYFFFRPKTPTYTLTGFSIAGFEPLLNSSVTPLNPSIIATVQTENPNKRISILYQTGGSVWLHFDEVYLCEGDWPSFHQGPKNVTVFATNLTGSGVLLTALNRDKLVKDHRNGSVPLAINAKVPVKIKFSFITSWLITARVSCDVMVSSITGKAAILSKTCRIKTHYFW</sequence>
<evidence type="ECO:0000313" key="6">
    <source>
        <dbReference type="Proteomes" id="UP000623129"/>
    </source>
</evidence>
<evidence type="ECO:0000256" key="2">
    <source>
        <dbReference type="ARBA" id="ARBA00023136"/>
    </source>
</evidence>